<dbReference type="KEGG" id="mat:MARTH_orf004"/>
<reference evidence="2 3" key="1">
    <citation type="journal article" date="2008" name="Infect. Immun.">
        <title>Genome of Mycoplasma arthritidis.</title>
        <authorList>
            <person name="Dybvig K."/>
            <person name="Zuhua C."/>
            <person name="Lao P."/>
            <person name="Jordan D.S."/>
            <person name="French C.T."/>
            <person name="Tu A.H."/>
            <person name="Loraine A.E."/>
        </authorList>
    </citation>
    <scope>NUCLEOTIDE SEQUENCE [LARGE SCALE GENOMIC DNA]</scope>
    <source>
        <strain evidence="2 3">158L3-1</strain>
    </source>
</reference>
<dbReference type="HOGENOM" id="CLU_127162_2_2_14"/>
<dbReference type="InterPro" id="IPR036986">
    <property type="entry name" value="S4_RNA-bd_sf"/>
</dbReference>
<keyword evidence="1" id="KW-0694">RNA-binding</keyword>
<dbReference type="STRING" id="243272.MARTH_orf004"/>
<evidence type="ECO:0000313" key="3">
    <source>
        <dbReference type="Proteomes" id="UP000008812"/>
    </source>
</evidence>
<dbReference type="GO" id="GO:0003723">
    <property type="term" value="F:RNA binding"/>
    <property type="evidence" value="ECO:0007669"/>
    <property type="project" value="UniProtKB-KW"/>
</dbReference>
<dbReference type="RefSeq" id="WP_012497928.1">
    <property type="nucleotide sequence ID" value="NC_011025.1"/>
</dbReference>
<dbReference type="CDD" id="cd00165">
    <property type="entry name" value="S4"/>
    <property type="match status" value="1"/>
</dbReference>
<sequence length="76" mass="8554">MEIEIYGDSIKLSQLLKKLDIVASGGKAKFFVKSHVIKINGKIAEGRNSKVHVGDVIWIDDNVYKLVAAKQKQENW</sequence>
<keyword evidence="3" id="KW-1185">Reference proteome</keyword>
<dbReference type="PROSITE" id="PS50889">
    <property type="entry name" value="S4"/>
    <property type="match status" value="1"/>
</dbReference>
<gene>
    <name evidence="2" type="ordered locus">MARTH_orf004</name>
</gene>
<dbReference type="AlphaFoldDB" id="B3PLR9"/>
<dbReference type="EMBL" id="CP001047">
    <property type="protein sequence ID" value="ACF06971.1"/>
    <property type="molecule type" value="Genomic_DNA"/>
</dbReference>
<dbReference type="eggNOG" id="COG2501">
    <property type="taxonomic scope" value="Bacteria"/>
</dbReference>
<dbReference type="Proteomes" id="UP000008812">
    <property type="component" value="Chromosome"/>
</dbReference>
<evidence type="ECO:0000313" key="2">
    <source>
        <dbReference type="EMBL" id="ACF06971.1"/>
    </source>
</evidence>
<dbReference type="Gene3D" id="3.10.290.10">
    <property type="entry name" value="RNA-binding S4 domain"/>
    <property type="match status" value="1"/>
</dbReference>
<organism evidence="2 3">
    <name type="scientific">Metamycoplasma arthritidis (strain 158L3-1)</name>
    <name type="common">Mycoplasma arthritidis</name>
    <dbReference type="NCBI Taxonomy" id="243272"/>
    <lineage>
        <taxon>Bacteria</taxon>
        <taxon>Bacillati</taxon>
        <taxon>Mycoplasmatota</taxon>
        <taxon>Mycoplasmoidales</taxon>
        <taxon>Metamycoplasmataceae</taxon>
        <taxon>Metamycoplasma</taxon>
    </lineage>
</organism>
<evidence type="ECO:0000256" key="1">
    <source>
        <dbReference type="PROSITE-ProRule" id="PRU00182"/>
    </source>
</evidence>
<proteinExistence type="predicted"/>
<dbReference type="Pfam" id="PF13275">
    <property type="entry name" value="S4_2"/>
    <property type="match status" value="1"/>
</dbReference>
<name>B3PLR9_META1</name>
<protein>
    <submittedName>
        <fullName evidence="2">Uncharacterized protein</fullName>
    </submittedName>
</protein>
<dbReference type="SUPFAM" id="SSF55174">
    <property type="entry name" value="Alpha-L RNA-binding motif"/>
    <property type="match status" value="1"/>
</dbReference>
<accession>B3PLR9</accession>